<dbReference type="RefSeq" id="WP_184486660.1">
    <property type="nucleotide sequence ID" value="NZ_JACIJE010000011.1"/>
</dbReference>
<accession>A0A840YBL1</accession>
<name>A0A840YBL1_9PROT</name>
<sequence>MILGFLFVAGAVGLVLMAVRELRAARRGDWVRAEGTRLVIGPLPGQDEPRMTLQRDRSVAFGPYWATWDPPAGMTAVPAPVRGSGSYRVLAAVDLSGEDAFGTGDARLARTLAGALGRSALILAPEQGDSPILLHGTTRGARGSAAGIGVEQAQLDRLIELVGDPVGLRVEIERRRVQRAGWGGAQAHRHRARG</sequence>
<protein>
    <submittedName>
        <fullName evidence="1">Uncharacterized protein</fullName>
    </submittedName>
</protein>
<proteinExistence type="predicted"/>
<reference evidence="1 2" key="1">
    <citation type="submission" date="2020-08" db="EMBL/GenBank/DDBJ databases">
        <title>Genomic Encyclopedia of Type Strains, Phase IV (KMG-IV): sequencing the most valuable type-strain genomes for metagenomic binning, comparative biology and taxonomic classification.</title>
        <authorList>
            <person name="Goeker M."/>
        </authorList>
    </citation>
    <scope>NUCLEOTIDE SEQUENCE [LARGE SCALE GENOMIC DNA]</scope>
    <source>
        <strain evidence="1 2">DSM 25895</strain>
    </source>
</reference>
<dbReference type="AlphaFoldDB" id="A0A840YBL1"/>
<gene>
    <name evidence="1" type="ORF">FHS88_003417</name>
</gene>
<evidence type="ECO:0000313" key="2">
    <source>
        <dbReference type="Proteomes" id="UP000562254"/>
    </source>
</evidence>
<evidence type="ECO:0000313" key="1">
    <source>
        <dbReference type="EMBL" id="MBB5691264.1"/>
    </source>
</evidence>
<organism evidence="1 2">
    <name type="scientific">Neoroseomonas alkaliterrae</name>
    <dbReference type="NCBI Taxonomy" id="1452450"/>
    <lineage>
        <taxon>Bacteria</taxon>
        <taxon>Pseudomonadati</taxon>
        <taxon>Pseudomonadota</taxon>
        <taxon>Alphaproteobacteria</taxon>
        <taxon>Acetobacterales</taxon>
        <taxon>Acetobacteraceae</taxon>
        <taxon>Neoroseomonas</taxon>
    </lineage>
</organism>
<dbReference type="EMBL" id="JACIJE010000011">
    <property type="protein sequence ID" value="MBB5691264.1"/>
    <property type="molecule type" value="Genomic_DNA"/>
</dbReference>
<keyword evidence="2" id="KW-1185">Reference proteome</keyword>
<dbReference type="Proteomes" id="UP000562254">
    <property type="component" value="Unassembled WGS sequence"/>
</dbReference>
<comment type="caution">
    <text evidence="1">The sequence shown here is derived from an EMBL/GenBank/DDBJ whole genome shotgun (WGS) entry which is preliminary data.</text>
</comment>